<sequence length="638" mass="73262">MKIFFLTFLATIECLNINLPSGRFTLKISYSTVNNFYLKYGNLIFNFTQNRILLNKKNFSIRKLKDFSFMAQSHIWLSASLINPHHIQDNFIKIGHDFVLLNNTLYDFRPNDLATLKIIRSVSSIEIDPFIELTNYTVHTSALIKDPSFKIYSQYRQNIDALEAPTSKYSLPSQLKVIYEMIKKRGFKLKQLELDAIKFSHEMPGCFLNHESSVSVSVDAKNVNHYPFVIEIHAKSSPIQDNANLYGIYKILDGTMQVDFYNSINDSNIVKTKILHTDEMAWFSPDLYKIFQIKNIHSSKPLVIAKILANYEPKFESADTIEYTIFKQIVLREFLSQSCDTQKSDCCDTSGPVCGWKLREKNCSNNLHPNGLYFCDGKLKSATLAQNCDDHCHQEKNDGACVQKFRARSLMADSELNFVQETDSIWLYGLISGVQKNSLFVIKFYSENNCSYVKNSSVIFPLVQLENLPVTSDTSGSVVVNVKVKGSIINLNESKDRSILDRIVVLEDMNGSVAKCGIVESLNSNVSSEKLDEIKYVTMREENQKVMYALWEDRKARRKFISYDDGLEWTEYYNGKVFGKFRFVQFANDGVIIYEDRRGFYAKITDSDLKWGSSISNISWKFGTGYWILKPVTKKLVV</sequence>
<organism evidence="1 2">
    <name type="scientific">Brachionus plicatilis</name>
    <name type="common">Marine rotifer</name>
    <name type="synonym">Brachionus muelleri</name>
    <dbReference type="NCBI Taxonomy" id="10195"/>
    <lineage>
        <taxon>Eukaryota</taxon>
        <taxon>Metazoa</taxon>
        <taxon>Spiralia</taxon>
        <taxon>Gnathifera</taxon>
        <taxon>Rotifera</taxon>
        <taxon>Eurotatoria</taxon>
        <taxon>Monogononta</taxon>
        <taxon>Pseudotrocha</taxon>
        <taxon>Ploima</taxon>
        <taxon>Brachionidae</taxon>
        <taxon>Brachionus</taxon>
    </lineage>
</organism>
<dbReference type="OrthoDB" id="5946895at2759"/>
<evidence type="ECO:0000313" key="2">
    <source>
        <dbReference type="Proteomes" id="UP000276133"/>
    </source>
</evidence>
<dbReference type="Proteomes" id="UP000276133">
    <property type="component" value="Unassembled WGS sequence"/>
</dbReference>
<dbReference type="AlphaFoldDB" id="A0A3M7S8J0"/>
<protein>
    <submittedName>
        <fullName evidence="1">Uncharacterized protein</fullName>
    </submittedName>
</protein>
<name>A0A3M7S8J0_BRAPC</name>
<comment type="caution">
    <text evidence="1">The sequence shown here is derived from an EMBL/GenBank/DDBJ whole genome shotgun (WGS) entry which is preliminary data.</text>
</comment>
<dbReference type="SUPFAM" id="SSF51182">
    <property type="entry name" value="RmlC-like cupins"/>
    <property type="match status" value="1"/>
</dbReference>
<reference evidence="1 2" key="1">
    <citation type="journal article" date="2018" name="Sci. Rep.">
        <title>Genomic signatures of local adaptation to the degree of environmental predictability in rotifers.</title>
        <authorList>
            <person name="Franch-Gras L."/>
            <person name="Hahn C."/>
            <person name="Garcia-Roger E.M."/>
            <person name="Carmona M.J."/>
            <person name="Serra M."/>
            <person name="Gomez A."/>
        </authorList>
    </citation>
    <scope>NUCLEOTIDE SEQUENCE [LARGE SCALE GENOMIC DNA]</scope>
    <source>
        <strain evidence="1">HYR1</strain>
    </source>
</reference>
<gene>
    <name evidence="1" type="ORF">BpHYR1_040450</name>
</gene>
<evidence type="ECO:0000313" key="1">
    <source>
        <dbReference type="EMBL" id="RNA32009.1"/>
    </source>
</evidence>
<proteinExistence type="predicted"/>
<dbReference type="InterPro" id="IPR011051">
    <property type="entry name" value="RmlC_Cupin_sf"/>
</dbReference>
<keyword evidence="2" id="KW-1185">Reference proteome</keyword>
<dbReference type="EMBL" id="REGN01001867">
    <property type="protein sequence ID" value="RNA32009.1"/>
    <property type="molecule type" value="Genomic_DNA"/>
</dbReference>
<accession>A0A3M7S8J0</accession>